<dbReference type="AlphaFoldDB" id="A0A7W7G6F8"/>
<evidence type="ECO:0008006" key="3">
    <source>
        <dbReference type="Google" id="ProtNLM"/>
    </source>
</evidence>
<proteinExistence type="predicted"/>
<accession>A0A7W7G6F8</accession>
<comment type="caution">
    <text evidence="1">The sequence shown here is derived from an EMBL/GenBank/DDBJ whole genome shotgun (WGS) entry which is preliminary data.</text>
</comment>
<sequence length="49" mass="4850">MELNALPADLDDIVIEEIGATAAAGTTNTGGTFGTLTCPACVGTAFSFT</sequence>
<dbReference type="NCBIfam" id="NF033629">
    <property type="entry name" value="RiPP_CPAC"/>
    <property type="match status" value="1"/>
</dbReference>
<reference evidence="1 2" key="1">
    <citation type="submission" date="2020-08" db="EMBL/GenBank/DDBJ databases">
        <title>Sequencing the genomes of 1000 actinobacteria strains.</title>
        <authorList>
            <person name="Klenk H.-P."/>
        </authorList>
    </citation>
    <scope>NUCLEOTIDE SEQUENCE [LARGE SCALE GENOMIC DNA]</scope>
    <source>
        <strain evidence="1 2">DSM 45784</strain>
    </source>
</reference>
<gene>
    <name evidence="1" type="ORF">BJ982_001032</name>
</gene>
<dbReference type="EMBL" id="JACHND010000001">
    <property type="protein sequence ID" value="MBB4699488.1"/>
    <property type="molecule type" value="Genomic_DNA"/>
</dbReference>
<evidence type="ECO:0000313" key="1">
    <source>
        <dbReference type="EMBL" id="MBB4699488.1"/>
    </source>
</evidence>
<organism evidence="1 2">
    <name type="scientific">Sphaerisporangium siamense</name>
    <dbReference type="NCBI Taxonomy" id="795645"/>
    <lineage>
        <taxon>Bacteria</taxon>
        <taxon>Bacillati</taxon>
        <taxon>Actinomycetota</taxon>
        <taxon>Actinomycetes</taxon>
        <taxon>Streptosporangiales</taxon>
        <taxon>Streptosporangiaceae</taxon>
        <taxon>Sphaerisporangium</taxon>
    </lineage>
</organism>
<evidence type="ECO:0000313" key="2">
    <source>
        <dbReference type="Proteomes" id="UP000542210"/>
    </source>
</evidence>
<keyword evidence="2" id="KW-1185">Reference proteome</keyword>
<name>A0A7W7G6F8_9ACTN</name>
<dbReference type="RefSeq" id="WP_184877055.1">
    <property type="nucleotide sequence ID" value="NZ_BOOV01000024.1"/>
</dbReference>
<dbReference type="Proteomes" id="UP000542210">
    <property type="component" value="Unassembled WGS sequence"/>
</dbReference>
<protein>
    <recommendedName>
        <fullName evidence="3">Thiocillin family RiPP</fullName>
    </recommendedName>
</protein>